<feature type="transmembrane region" description="Helical" evidence="1">
    <location>
        <begin position="303"/>
        <end position="326"/>
    </location>
</feature>
<organism evidence="3">
    <name type="scientific">Caldithrix abyssi</name>
    <dbReference type="NCBI Taxonomy" id="187145"/>
    <lineage>
        <taxon>Bacteria</taxon>
        <taxon>Pseudomonadati</taxon>
        <taxon>Calditrichota</taxon>
        <taxon>Calditrichia</taxon>
        <taxon>Calditrichales</taxon>
        <taxon>Calditrichaceae</taxon>
        <taxon>Caldithrix</taxon>
    </lineage>
</organism>
<reference evidence="3" key="1">
    <citation type="journal article" date="2020" name="mSystems">
        <title>Genome- and Community-Level Interaction Insights into Carbon Utilization and Element Cycling Functions of Hydrothermarchaeota in Hydrothermal Sediment.</title>
        <authorList>
            <person name="Zhou Z."/>
            <person name="Liu Y."/>
            <person name="Xu W."/>
            <person name="Pan J."/>
            <person name="Luo Z.H."/>
            <person name="Li M."/>
        </authorList>
    </citation>
    <scope>NUCLEOTIDE SEQUENCE [LARGE SCALE GENOMIC DNA]</scope>
    <source>
        <strain evidence="3">HyVt-527</strain>
    </source>
</reference>
<proteinExistence type="predicted"/>
<name>A0A7V5PQB1_CALAY</name>
<dbReference type="PANTHER" id="PTHR43685">
    <property type="entry name" value="GLYCOSYLTRANSFERASE"/>
    <property type="match status" value="1"/>
</dbReference>
<dbReference type="Proteomes" id="UP000886124">
    <property type="component" value="Unassembled WGS sequence"/>
</dbReference>
<keyword evidence="1" id="KW-1133">Transmembrane helix</keyword>
<dbReference type="Gene3D" id="3.90.550.10">
    <property type="entry name" value="Spore Coat Polysaccharide Biosynthesis Protein SpsA, Chain A"/>
    <property type="match status" value="1"/>
</dbReference>
<evidence type="ECO:0000256" key="1">
    <source>
        <dbReference type="SAM" id="Phobius"/>
    </source>
</evidence>
<dbReference type="SUPFAM" id="SSF53448">
    <property type="entry name" value="Nucleotide-diphospho-sugar transferases"/>
    <property type="match status" value="1"/>
</dbReference>
<dbReference type="Pfam" id="PF00535">
    <property type="entry name" value="Glycos_transf_2"/>
    <property type="match status" value="1"/>
</dbReference>
<evidence type="ECO:0000259" key="2">
    <source>
        <dbReference type="Pfam" id="PF00535"/>
    </source>
</evidence>
<feature type="domain" description="Glycosyltransferase 2-like" evidence="2">
    <location>
        <begin position="8"/>
        <end position="169"/>
    </location>
</feature>
<dbReference type="PANTHER" id="PTHR43685:SF3">
    <property type="entry name" value="SLR2126 PROTEIN"/>
    <property type="match status" value="1"/>
</dbReference>
<dbReference type="InterPro" id="IPR029044">
    <property type="entry name" value="Nucleotide-diphossugar_trans"/>
</dbReference>
<keyword evidence="1" id="KW-0812">Transmembrane</keyword>
<protein>
    <submittedName>
        <fullName evidence="3">Glycosyltransferase</fullName>
    </submittedName>
</protein>
<gene>
    <name evidence="3" type="ORF">ENJ89_08780</name>
</gene>
<accession>A0A7V5PQB1</accession>
<sequence>MKQYNFFSIIIPSFNRADELTELLKSVQTLRFPRDQFEVIIADDGSTDATPQVIEQARQKYDFTLHYFTQQRQGPGAARNLGMEKARGDFFIFLDSDVMVPADWLANVKKGLERDQADAYGGPDTFLDSFPPLLKAINYSMTSFITTGGLRGKKGKKLAKYYPRSFNMGLSRALREKIGGFGNLRHGQDIEFSHRIIKSGAKVAFIEDAPVFHKRRTSVKRFFRQVFNWGVARINLYKLDAGMLEPLHAMPAVVTVVFFLTALLAVFFTPFRYLFYLMVLFGVAIVLFSMIHAAIKYRQLTPALYLPVIIPIQIFGYGFGFVYNFINRVILNRPAKIGFYQNYYK</sequence>
<feature type="transmembrane region" description="Helical" evidence="1">
    <location>
        <begin position="247"/>
        <end position="267"/>
    </location>
</feature>
<evidence type="ECO:0000313" key="3">
    <source>
        <dbReference type="EMBL" id="HHJ53272.1"/>
    </source>
</evidence>
<dbReference type="EMBL" id="DROD01000560">
    <property type="protein sequence ID" value="HHJ53272.1"/>
    <property type="molecule type" value="Genomic_DNA"/>
</dbReference>
<keyword evidence="1" id="KW-0472">Membrane</keyword>
<comment type="caution">
    <text evidence="3">The sequence shown here is derived from an EMBL/GenBank/DDBJ whole genome shotgun (WGS) entry which is preliminary data.</text>
</comment>
<dbReference type="InterPro" id="IPR001173">
    <property type="entry name" value="Glyco_trans_2-like"/>
</dbReference>
<feature type="transmembrane region" description="Helical" evidence="1">
    <location>
        <begin position="273"/>
        <end position="291"/>
    </location>
</feature>
<dbReference type="InterPro" id="IPR050834">
    <property type="entry name" value="Glycosyltransf_2"/>
</dbReference>
<dbReference type="AlphaFoldDB" id="A0A7V5PQB1"/>